<dbReference type="Pfam" id="PF14024">
    <property type="entry name" value="DUF4240"/>
    <property type="match status" value="1"/>
</dbReference>
<evidence type="ECO:0000259" key="1">
    <source>
        <dbReference type="Pfam" id="PF14024"/>
    </source>
</evidence>
<evidence type="ECO:0000313" key="2">
    <source>
        <dbReference type="EMBL" id="MBB6034419.1"/>
    </source>
</evidence>
<dbReference type="RefSeq" id="WP_184787277.1">
    <property type="nucleotide sequence ID" value="NZ_BONT01000045.1"/>
</dbReference>
<protein>
    <recommendedName>
        <fullName evidence="1">DUF4240 domain-containing protein</fullName>
    </recommendedName>
</protein>
<organism evidence="2 3">
    <name type="scientific">Phytomonospora endophytica</name>
    <dbReference type="NCBI Taxonomy" id="714109"/>
    <lineage>
        <taxon>Bacteria</taxon>
        <taxon>Bacillati</taxon>
        <taxon>Actinomycetota</taxon>
        <taxon>Actinomycetes</taxon>
        <taxon>Micromonosporales</taxon>
        <taxon>Micromonosporaceae</taxon>
        <taxon>Phytomonospora</taxon>
    </lineage>
</organism>
<reference evidence="2 3" key="1">
    <citation type="submission" date="2020-08" db="EMBL/GenBank/DDBJ databases">
        <title>Genomic Encyclopedia of Type Strains, Phase IV (KMG-IV): sequencing the most valuable type-strain genomes for metagenomic binning, comparative biology and taxonomic classification.</title>
        <authorList>
            <person name="Goeker M."/>
        </authorList>
    </citation>
    <scope>NUCLEOTIDE SEQUENCE [LARGE SCALE GENOMIC DNA]</scope>
    <source>
        <strain evidence="2 3">YIM 65646</strain>
    </source>
</reference>
<accession>A0A841FPB2</accession>
<dbReference type="InterPro" id="IPR025334">
    <property type="entry name" value="DUF4240"/>
</dbReference>
<keyword evidence="3" id="KW-1185">Reference proteome</keyword>
<dbReference type="AlphaFoldDB" id="A0A841FPB2"/>
<dbReference type="Proteomes" id="UP000548476">
    <property type="component" value="Unassembled WGS sequence"/>
</dbReference>
<feature type="domain" description="DUF4240" evidence="1">
    <location>
        <begin position="1"/>
        <end position="151"/>
    </location>
</feature>
<evidence type="ECO:0000313" key="3">
    <source>
        <dbReference type="Proteomes" id="UP000548476"/>
    </source>
</evidence>
<sequence>MDPEEFWGVIADVRAGSLLADEALAAHIAALPADAPLDAVLRSFHDGLMIRLKTMTPAELCAFDEAHDDARRRLYHWPLWAAGYLIGGGCSDDAFMDFRNGLIALGREWCERVLGDADTLAEHPLVIAAAAREDEVLFCEELAYAPAYAFEATTGRPRDEYWALYERHREGKPVHGASPTGPDFDFDDREVMLAHLPRLTAFFWAED</sequence>
<dbReference type="EMBL" id="JACHGT010000004">
    <property type="protein sequence ID" value="MBB6034419.1"/>
    <property type="molecule type" value="Genomic_DNA"/>
</dbReference>
<comment type="caution">
    <text evidence="2">The sequence shown here is derived from an EMBL/GenBank/DDBJ whole genome shotgun (WGS) entry which is preliminary data.</text>
</comment>
<gene>
    <name evidence="2" type="ORF">HNR73_002269</name>
</gene>
<name>A0A841FPB2_9ACTN</name>
<proteinExistence type="predicted"/>